<feature type="domain" description="DUF6534" evidence="2">
    <location>
        <begin position="164"/>
        <end position="251"/>
    </location>
</feature>
<evidence type="ECO:0000259" key="2">
    <source>
        <dbReference type="Pfam" id="PF20152"/>
    </source>
</evidence>
<proteinExistence type="predicted"/>
<keyword evidence="4" id="KW-1185">Reference proteome</keyword>
<organism evidence="3 4">
    <name type="scientific">Mycena pura</name>
    <dbReference type="NCBI Taxonomy" id="153505"/>
    <lineage>
        <taxon>Eukaryota</taxon>
        <taxon>Fungi</taxon>
        <taxon>Dikarya</taxon>
        <taxon>Basidiomycota</taxon>
        <taxon>Agaricomycotina</taxon>
        <taxon>Agaricomycetes</taxon>
        <taxon>Agaricomycetidae</taxon>
        <taxon>Agaricales</taxon>
        <taxon>Marasmiineae</taxon>
        <taxon>Mycenaceae</taxon>
        <taxon>Mycena</taxon>
    </lineage>
</organism>
<feature type="transmembrane region" description="Helical" evidence="1">
    <location>
        <begin position="226"/>
        <end position="246"/>
    </location>
</feature>
<accession>A0AAD6VCM6</accession>
<dbReference type="InterPro" id="IPR045339">
    <property type="entry name" value="DUF6534"/>
</dbReference>
<dbReference type="AlphaFoldDB" id="A0AAD6VCM6"/>
<evidence type="ECO:0000256" key="1">
    <source>
        <dbReference type="SAM" id="Phobius"/>
    </source>
</evidence>
<feature type="transmembrane region" description="Helical" evidence="1">
    <location>
        <begin position="12"/>
        <end position="34"/>
    </location>
</feature>
<feature type="transmembrane region" description="Helical" evidence="1">
    <location>
        <begin position="116"/>
        <end position="135"/>
    </location>
</feature>
<name>A0AAD6VCM6_9AGAR</name>
<dbReference type="PANTHER" id="PTHR40465:SF1">
    <property type="entry name" value="DUF6534 DOMAIN-CONTAINING PROTEIN"/>
    <property type="match status" value="1"/>
</dbReference>
<keyword evidence="1" id="KW-1133">Transmembrane helix</keyword>
<reference evidence="3" key="1">
    <citation type="submission" date="2023-03" db="EMBL/GenBank/DDBJ databases">
        <title>Massive genome expansion in bonnet fungi (Mycena s.s.) driven by repeated elements and novel gene families across ecological guilds.</title>
        <authorList>
            <consortium name="Lawrence Berkeley National Laboratory"/>
            <person name="Harder C.B."/>
            <person name="Miyauchi S."/>
            <person name="Viragh M."/>
            <person name="Kuo A."/>
            <person name="Thoen E."/>
            <person name="Andreopoulos B."/>
            <person name="Lu D."/>
            <person name="Skrede I."/>
            <person name="Drula E."/>
            <person name="Henrissat B."/>
            <person name="Morin E."/>
            <person name="Kohler A."/>
            <person name="Barry K."/>
            <person name="LaButti K."/>
            <person name="Morin E."/>
            <person name="Salamov A."/>
            <person name="Lipzen A."/>
            <person name="Mereny Z."/>
            <person name="Hegedus B."/>
            <person name="Baldrian P."/>
            <person name="Stursova M."/>
            <person name="Weitz H."/>
            <person name="Taylor A."/>
            <person name="Grigoriev I.V."/>
            <person name="Nagy L.G."/>
            <person name="Martin F."/>
            <person name="Kauserud H."/>
        </authorList>
    </citation>
    <scope>NUCLEOTIDE SEQUENCE</scope>
    <source>
        <strain evidence="3">9144</strain>
    </source>
</reference>
<dbReference type="PANTHER" id="PTHR40465">
    <property type="entry name" value="CHROMOSOME 1, WHOLE GENOME SHOTGUN SEQUENCE"/>
    <property type="match status" value="1"/>
</dbReference>
<feature type="transmembrane region" description="Helical" evidence="1">
    <location>
        <begin position="155"/>
        <end position="179"/>
    </location>
</feature>
<dbReference type="Proteomes" id="UP001219525">
    <property type="component" value="Unassembled WGS sequence"/>
</dbReference>
<keyword evidence="1" id="KW-0472">Membrane</keyword>
<evidence type="ECO:0000313" key="3">
    <source>
        <dbReference type="EMBL" id="KAJ7207505.1"/>
    </source>
</evidence>
<protein>
    <recommendedName>
        <fullName evidence="2">DUF6534 domain-containing protein</fullName>
    </recommendedName>
</protein>
<evidence type="ECO:0000313" key="4">
    <source>
        <dbReference type="Proteomes" id="UP001219525"/>
    </source>
</evidence>
<dbReference type="EMBL" id="JARJCW010000036">
    <property type="protein sequence ID" value="KAJ7207505.1"/>
    <property type="molecule type" value="Genomic_DNA"/>
</dbReference>
<feature type="transmembrane region" description="Helical" evidence="1">
    <location>
        <begin position="81"/>
        <end position="104"/>
    </location>
</feature>
<gene>
    <name evidence="3" type="ORF">GGX14DRAFT_698182</name>
</gene>
<comment type="caution">
    <text evidence="3">The sequence shown here is derived from an EMBL/GenBank/DDBJ whole genome shotgun (WGS) entry which is preliminary data.</text>
</comment>
<dbReference type="Pfam" id="PF20152">
    <property type="entry name" value="DUF6534"/>
    <property type="match status" value="1"/>
</dbReference>
<sequence>MPASLPSTLGAVLIGGLFASMLGGMVNLQSMLYYRSYKKDPSPIKSLVLAVWLLDNLHTAFIWAALWIVLIQRYGNQDTDHIPWCISLTVITTAVVTVLVHCFFAHRVFLLSKRNLFMTVPVLALTLLRLVAATVSTWEMLHYRSFLMFRTHALWIFTLGLSVSSVVDILITSLLVYLFRTNRTGTGRFNHIIDKLILYGVEAGSITCLGTILSMIFWIIPPHNLVFLGIHVVIGKLYANSLLATLNTRESTRHHGSGQRAPVVYFERRPQFSTSDPSSKHSVEVADLQINVETRTNIQYDGGSVASSK</sequence>
<feature type="transmembrane region" description="Helical" evidence="1">
    <location>
        <begin position="46"/>
        <end position="69"/>
    </location>
</feature>
<keyword evidence="1" id="KW-0812">Transmembrane</keyword>
<feature type="transmembrane region" description="Helical" evidence="1">
    <location>
        <begin position="199"/>
        <end position="220"/>
    </location>
</feature>